<keyword evidence="3 6" id="KW-0808">Transferase</keyword>
<dbReference type="PANTHER" id="PTHR12001:SF69">
    <property type="entry name" value="ALL TRANS-POLYPRENYL-DIPHOSPHATE SYNTHASE PDSS1"/>
    <property type="match status" value="1"/>
</dbReference>
<dbReference type="PANTHER" id="PTHR12001">
    <property type="entry name" value="GERANYLGERANYL PYROPHOSPHATE SYNTHASE"/>
    <property type="match status" value="1"/>
</dbReference>
<dbReference type="SFLD" id="SFLDS00005">
    <property type="entry name" value="Isoprenoid_Synthase_Type_I"/>
    <property type="match status" value="1"/>
</dbReference>
<comment type="similarity">
    <text evidence="2 6">Belongs to the FPP/GGPP synthase family.</text>
</comment>
<keyword evidence="4" id="KW-0479">Metal-binding</keyword>
<protein>
    <submittedName>
        <fullName evidence="7">Geranylgeranyl pyrophosphate synthase</fullName>
    </submittedName>
</protein>
<dbReference type="InterPro" id="IPR000092">
    <property type="entry name" value="Polyprenyl_synt"/>
</dbReference>
<dbReference type="PATRIC" id="fig|706587.4.peg.3562"/>
<sequence length="321" mass="35482">MDLLESIQSDMQKLENELIEHLESRVPVAFEIGAHIMNSGGKRIRPQLAIIAARMGGYTGLNALKLSGAIECIHTATLLHDDVVDDADTRRGRPSANTLWSNEMCVLGGDFILAKAFSALTSIGNLRILEIVSAATERLSEGELFQMANIGNLDLTEADYLQVITDKTAVLMEAACRGGAILGNFEPNKEEALAQFGLNLGIAFQMTDDVIDYRSDVQTMGKPQCKDIQEGKLTLPLIAALRNATAPERNRVEKMIEEKTLSGDDQVWIRNWVERTGGIQQTLESGRAFLEKGTAHLEIFPDTEEKRALMKLAERILHRTY</sequence>
<dbReference type="PROSITE" id="PS00444">
    <property type="entry name" value="POLYPRENYL_SYNTHASE_2"/>
    <property type="match status" value="1"/>
</dbReference>
<dbReference type="HOGENOM" id="CLU_014015_2_0_7"/>
<evidence type="ECO:0000256" key="3">
    <source>
        <dbReference type="ARBA" id="ARBA00022679"/>
    </source>
</evidence>
<dbReference type="PROSITE" id="PS00723">
    <property type="entry name" value="POLYPRENYL_SYNTHASE_1"/>
    <property type="match status" value="1"/>
</dbReference>
<dbReference type="CDD" id="cd00685">
    <property type="entry name" value="Trans_IPPS_HT"/>
    <property type="match status" value="1"/>
</dbReference>
<evidence type="ECO:0000256" key="5">
    <source>
        <dbReference type="ARBA" id="ARBA00022842"/>
    </source>
</evidence>
<evidence type="ECO:0000256" key="6">
    <source>
        <dbReference type="RuleBase" id="RU004466"/>
    </source>
</evidence>
<dbReference type="SUPFAM" id="SSF48576">
    <property type="entry name" value="Terpenoid synthases"/>
    <property type="match status" value="1"/>
</dbReference>
<reference evidence="8" key="1">
    <citation type="submission" date="2012-06" db="EMBL/GenBank/DDBJ databases">
        <title>Complete sequence of chromosome of Desulfomonile tiedjei DSM 6799.</title>
        <authorList>
            <person name="Lucas S."/>
            <person name="Copeland A."/>
            <person name="Lapidus A."/>
            <person name="Glavina del Rio T."/>
            <person name="Dalin E."/>
            <person name="Tice H."/>
            <person name="Bruce D."/>
            <person name="Goodwin L."/>
            <person name="Pitluck S."/>
            <person name="Peters L."/>
            <person name="Ovchinnikova G."/>
            <person name="Zeytun A."/>
            <person name="Lu M."/>
            <person name="Kyrpides N."/>
            <person name="Mavromatis K."/>
            <person name="Ivanova N."/>
            <person name="Brettin T."/>
            <person name="Detter J.C."/>
            <person name="Han C."/>
            <person name="Larimer F."/>
            <person name="Land M."/>
            <person name="Hauser L."/>
            <person name="Markowitz V."/>
            <person name="Cheng J.-F."/>
            <person name="Hugenholtz P."/>
            <person name="Woyke T."/>
            <person name="Wu D."/>
            <person name="Spring S."/>
            <person name="Schroeder M."/>
            <person name="Brambilla E."/>
            <person name="Klenk H.-P."/>
            <person name="Eisen J.A."/>
        </authorList>
    </citation>
    <scope>NUCLEOTIDE SEQUENCE [LARGE SCALE GENOMIC DNA]</scope>
    <source>
        <strain evidence="8">ATCC 49306 / DSM 6799 / DCB-1</strain>
    </source>
</reference>
<proteinExistence type="inferred from homology"/>
<dbReference type="RefSeq" id="WP_014810931.1">
    <property type="nucleotide sequence ID" value="NC_018025.1"/>
</dbReference>
<evidence type="ECO:0000256" key="4">
    <source>
        <dbReference type="ARBA" id="ARBA00022723"/>
    </source>
</evidence>
<dbReference type="Pfam" id="PF00348">
    <property type="entry name" value="polyprenyl_synt"/>
    <property type="match status" value="1"/>
</dbReference>
<dbReference type="GO" id="GO:0004659">
    <property type="term" value="F:prenyltransferase activity"/>
    <property type="evidence" value="ECO:0007669"/>
    <property type="project" value="InterPro"/>
</dbReference>
<evidence type="ECO:0000256" key="2">
    <source>
        <dbReference type="ARBA" id="ARBA00006706"/>
    </source>
</evidence>
<dbReference type="InterPro" id="IPR033749">
    <property type="entry name" value="Polyprenyl_synt_CS"/>
</dbReference>
<evidence type="ECO:0000313" key="8">
    <source>
        <dbReference type="Proteomes" id="UP000006055"/>
    </source>
</evidence>
<dbReference type="STRING" id="706587.Desti_3132"/>
<accession>I4C8A3</accession>
<dbReference type="EMBL" id="CP003360">
    <property type="protein sequence ID" value="AFM25794.1"/>
    <property type="molecule type" value="Genomic_DNA"/>
</dbReference>
<dbReference type="Proteomes" id="UP000006055">
    <property type="component" value="Chromosome"/>
</dbReference>
<keyword evidence="5" id="KW-0460">Magnesium</keyword>
<keyword evidence="8" id="KW-1185">Reference proteome</keyword>
<dbReference type="KEGG" id="dti:Desti_3132"/>
<dbReference type="eggNOG" id="COG0142">
    <property type="taxonomic scope" value="Bacteria"/>
</dbReference>
<dbReference type="GO" id="GO:0008299">
    <property type="term" value="P:isoprenoid biosynthetic process"/>
    <property type="evidence" value="ECO:0007669"/>
    <property type="project" value="InterPro"/>
</dbReference>
<dbReference type="InterPro" id="IPR008949">
    <property type="entry name" value="Isoprenoid_synthase_dom_sf"/>
</dbReference>
<dbReference type="Gene3D" id="1.10.600.10">
    <property type="entry name" value="Farnesyl Diphosphate Synthase"/>
    <property type="match status" value="1"/>
</dbReference>
<dbReference type="OrthoDB" id="9805316at2"/>
<organism evidence="7 8">
    <name type="scientific">Desulfomonile tiedjei (strain ATCC 49306 / DSM 6799 / DCB-1)</name>
    <dbReference type="NCBI Taxonomy" id="706587"/>
    <lineage>
        <taxon>Bacteria</taxon>
        <taxon>Pseudomonadati</taxon>
        <taxon>Thermodesulfobacteriota</taxon>
        <taxon>Desulfomonilia</taxon>
        <taxon>Desulfomonilales</taxon>
        <taxon>Desulfomonilaceae</taxon>
        <taxon>Desulfomonile</taxon>
    </lineage>
</organism>
<comment type="cofactor">
    <cofactor evidence="1">
        <name>Mg(2+)</name>
        <dbReference type="ChEBI" id="CHEBI:18420"/>
    </cofactor>
</comment>
<gene>
    <name evidence="7" type="ordered locus">Desti_3132</name>
</gene>
<evidence type="ECO:0000313" key="7">
    <source>
        <dbReference type="EMBL" id="AFM25794.1"/>
    </source>
</evidence>
<dbReference type="AlphaFoldDB" id="I4C8A3"/>
<name>I4C8A3_DESTA</name>
<evidence type="ECO:0000256" key="1">
    <source>
        <dbReference type="ARBA" id="ARBA00001946"/>
    </source>
</evidence>
<dbReference type="GO" id="GO:0046872">
    <property type="term" value="F:metal ion binding"/>
    <property type="evidence" value="ECO:0007669"/>
    <property type="project" value="UniProtKB-KW"/>
</dbReference>